<proteinExistence type="predicted"/>
<organism evidence="2 3">
    <name type="scientific">Ralstonia phage P-PSG-11</name>
    <dbReference type="NCBI Taxonomy" id="2652430"/>
    <lineage>
        <taxon>Viruses</taxon>
        <taxon>Duplodnaviria</taxon>
        <taxon>Heunggongvirae</taxon>
        <taxon>Uroviricota</taxon>
        <taxon>Caudoviricetes</taxon>
        <taxon>Autographivirales</taxon>
        <taxon>Gyeongsanvirus</taxon>
        <taxon>Gyeongsanvirus PPSG11</taxon>
    </lineage>
</organism>
<accession>A0A5P8D3R3</accession>
<protein>
    <submittedName>
        <fullName evidence="2">Major capsid protein 10A</fullName>
    </submittedName>
</protein>
<evidence type="ECO:0000313" key="3">
    <source>
        <dbReference type="Proteomes" id="UP000326262"/>
    </source>
</evidence>
<reference evidence="2 3" key="1">
    <citation type="submission" date="2019-08" db="EMBL/GenBank/DDBJ databases">
        <title>Six bacteriophages against potato bacterial diseases.</title>
        <authorList>
            <person name="Zhang X."/>
            <person name="Kering K."/>
        </authorList>
    </citation>
    <scope>NUCLEOTIDE SEQUENCE [LARGE SCALE GENOMIC DNA]</scope>
</reference>
<dbReference type="Proteomes" id="UP000326262">
    <property type="component" value="Segment"/>
</dbReference>
<keyword evidence="3" id="KW-1185">Reference proteome</keyword>
<feature type="domain" description="Capsid Gp10A/Gp10B-like" evidence="1">
    <location>
        <begin position="56"/>
        <end position="312"/>
    </location>
</feature>
<evidence type="ECO:0000313" key="2">
    <source>
        <dbReference type="EMBL" id="QFP93678.1"/>
    </source>
</evidence>
<dbReference type="InterPro" id="IPR049301">
    <property type="entry name" value="Capsid_Gp10A/Gp10B-like_dom"/>
</dbReference>
<name>A0A5P8D3R3_9CAUD</name>
<dbReference type="Pfam" id="PF21703">
    <property type="entry name" value="Gp10A-like"/>
    <property type="match status" value="1"/>
</dbReference>
<dbReference type="EMBL" id="MN270889">
    <property type="protein sequence ID" value="QFP93678.1"/>
    <property type="molecule type" value="Genomic_DNA"/>
</dbReference>
<sequence>MANAVPSRLGQANLAGDPKALFLKVFAGEVMTAFAENNIVLPFVRQRTISSGKAAQFPVIGKATAAYHTPGNEINGSNIAHNEVVITIDDLLLANTFIANIDEAMNHYDVRSVYSSELGKALANQLDRHLLQLAVLAARSAARITGEQGGSVITDAAAGTDSNALIADIFSAAQKLDEKDVPADGRVCFLLPAQYYALAQNTKVLNKDWGGAGVYADGKVLRVAGVEIVKTNHLPNTNIASGSTAAGTGDKYIGNFTTTVGLVIQKAALGTVKLMDLAMESEYQIQRQGTLMVAKYAMGHGVLAPQAAVEIKTA</sequence>
<evidence type="ECO:0000259" key="1">
    <source>
        <dbReference type="Pfam" id="PF21703"/>
    </source>
</evidence>
<dbReference type="SUPFAM" id="SSF56563">
    <property type="entry name" value="Major capsid protein gp5"/>
    <property type="match status" value="1"/>
</dbReference>